<dbReference type="OrthoDB" id="1918363at2759"/>
<dbReference type="EMBL" id="JAPZBU010000005">
    <property type="protein sequence ID" value="KAJ5403975.1"/>
    <property type="molecule type" value="Genomic_DNA"/>
</dbReference>
<keyword evidence="7" id="KW-1185">Reference proteome</keyword>
<keyword evidence="4" id="KW-0509">mRNA transport</keyword>
<evidence type="ECO:0000256" key="2">
    <source>
        <dbReference type="ARBA" id="ARBA00010186"/>
    </source>
</evidence>
<keyword evidence="4" id="KW-0653">Protein transport</keyword>
<comment type="subcellular location">
    <subcellularLocation>
        <location evidence="1">Nucleus envelope</location>
    </subcellularLocation>
    <subcellularLocation>
        <location evidence="4">Nucleus</location>
        <location evidence="4">Nuclear pore complex</location>
    </subcellularLocation>
</comment>
<keyword evidence="4" id="KW-0811">Translocation</keyword>
<dbReference type="InterPro" id="IPR007231">
    <property type="entry name" value="Nucleoporin_int_Nup93/Nic96"/>
</dbReference>
<evidence type="ECO:0000313" key="7">
    <source>
        <dbReference type="Proteomes" id="UP001147747"/>
    </source>
</evidence>
<dbReference type="AlphaFoldDB" id="A0A9X0BBR2"/>
<keyword evidence="4" id="KW-0472">Membrane</keyword>
<reference evidence="6" key="2">
    <citation type="journal article" date="2023" name="IMA Fungus">
        <title>Comparative genomic study of the Penicillium genus elucidates a diverse pangenome and 15 lateral gene transfer events.</title>
        <authorList>
            <person name="Petersen C."/>
            <person name="Sorensen T."/>
            <person name="Nielsen M.R."/>
            <person name="Sondergaard T.E."/>
            <person name="Sorensen J.L."/>
            <person name="Fitzpatrick D.A."/>
            <person name="Frisvad J.C."/>
            <person name="Nielsen K.L."/>
        </authorList>
    </citation>
    <scope>NUCLEOTIDE SEQUENCE</scope>
    <source>
        <strain evidence="6">IBT 29677</strain>
    </source>
</reference>
<evidence type="ECO:0000313" key="6">
    <source>
        <dbReference type="EMBL" id="KAJ5403975.1"/>
    </source>
</evidence>
<accession>A0A9X0BBR2</accession>
<dbReference type="GO" id="GO:0006606">
    <property type="term" value="P:protein import into nucleus"/>
    <property type="evidence" value="ECO:0007669"/>
    <property type="project" value="TreeGrafter"/>
</dbReference>
<dbReference type="GO" id="GO:0005643">
    <property type="term" value="C:nuclear pore"/>
    <property type="evidence" value="ECO:0007669"/>
    <property type="project" value="UniProtKB-SubCell"/>
</dbReference>
<organism evidence="6 7">
    <name type="scientific">Penicillium cosmopolitanum</name>
    <dbReference type="NCBI Taxonomy" id="1131564"/>
    <lineage>
        <taxon>Eukaryota</taxon>
        <taxon>Fungi</taxon>
        <taxon>Dikarya</taxon>
        <taxon>Ascomycota</taxon>
        <taxon>Pezizomycotina</taxon>
        <taxon>Eurotiomycetes</taxon>
        <taxon>Eurotiomycetidae</taxon>
        <taxon>Eurotiales</taxon>
        <taxon>Aspergillaceae</taxon>
        <taxon>Penicillium</taxon>
    </lineage>
</organism>
<comment type="similarity">
    <text evidence="2 4">Belongs to the nucleoporin interacting component (NIC) family.</text>
</comment>
<evidence type="ECO:0000256" key="1">
    <source>
        <dbReference type="ARBA" id="ARBA00004259"/>
    </source>
</evidence>
<gene>
    <name evidence="6" type="ORF">N7509_003846</name>
</gene>
<feature type="region of interest" description="Disordered" evidence="5">
    <location>
        <begin position="246"/>
        <end position="281"/>
    </location>
</feature>
<feature type="region of interest" description="Disordered" evidence="5">
    <location>
        <begin position="813"/>
        <end position="833"/>
    </location>
</feature>
<keyword evidence="3 4" id="KW-0539">Nucleus</keyword>
<dbReference type="PANTHER" id="PTHR11225:SF4">
    <property type="entry name" value="NUCLEAR PORE COMPLEX PROTEIN NUP93"/>
    <property type="match status" value="1"/>
</dbReference>
<reference evidence="6" key="1">
    <citation type="submission" date="2022-12" db="EMBL/GenBank/DDBJ databases">
        <authorList>
            <person name="Petersen C."/>
        </authorList>
    </citation>
    <scope>NUCLEOTIDE SEQUENCE</scope>
    <source>
        <strain evidence="6">IBT 29677</strain>
    </source>
</reference>
<feature type="compositionally biased region" description="Polar residues" evidence="5">
    <location>
        <begin position="820"/>
        <end position="833"/>
    </location>
</feature>
<dbReference type="Proteomes" id="UP001147747">
    <property type="component" value="Unassembled WGS sequence"/>
</dbReference>
<keyword evidence="4" id="KW-0906">Nuclear pore complex</keyword>
<dbReference type="GO" id="GO:0017056">
    <property type="term" value="F:structural constituent of nuclear pore"/>
    <property type="evidence" value="ECO:0007669"/>
    <property type="project" value="InterPro"/>
</dbReference>
<evidence type="ECO:0000256" key="4">
    <source>
        <dbReference type="RuleBase" id="RU364035"/>
    </source>
</evidence>
<name>A0A9X0BBR2_9EURO</name>
<keyword evidence="4" id="KW-0813">Transport</keyword>
<dbReference type="GO" id="GO:0016973">
    <property type="term" value="P:poly(A)+ mRNA export from nucleus"/>
    <property type="evidence" value="ECO:0007669"/>
    <property type="project" value="TreeGrafter"/>
</dbReference>
<feature type="compositionally biased region" description="Polar residues" evidence="5">
    <location>
        <begin position="252"/>
        <end position="270"/>
    </location>
</feature>
<dbReference type="PANTHER" id="PTHR11225">
    <property type="entry name" value="NUCLEAR PORE COMPLEX PROTEIN NUP93 NUCLEOPORIN NUP93 DEAD EYE PROTEIN"/>
    <property type="match status" value="1"/>
</dbReference>
<comment type="caution">
    <text evidence="6">The sequence shown here is derived from an EMBL/GenBank/DDBJ whole genome shotgun (WGS) entry which is preliminary data.</text>
</comment>
<dbReference type="GeneID" id="81367463"/>
<proteinExistence type="inferred from homology"/>
<evidence type="ECO:0000256" key="5">
    <source>
        <dbReference type="SAM" id="MobiDB-lite"/>
    </source>
</evidence>
<protein>
    <recommendedName>
        <fullName evidence="4">Nuclear pore protein</fullName>
    </recommendedName>
</protein>
<evidence type="ECO:0000256" key="3">
    <source>
        <dbReference type="ARBA" id="ARBA00023242"/>
    </source>
</evidence>
<sequence>MASNTSSLFGGGWSWKHNNPSAVESFRVEHRYECIWIRRPFIWSCAGRPDLFAIWTNPDSAATTRPDLVIQSTNTAQAQGGASAQATQPAFFNSLLERGKKRPLSSTAQNGHFEDIPSLQLGLDDIRRKARELGTSGNKDSQQTTSKAHYLLASSGIAPSRTLRDLRSLDPQASVAATREADSFDPDNQRFLRNIQQRGRQAMIAESLSRAQRDFDSFLEEKVDMDWEDQRRRIFDHFGLSQKDAANAGGQLKSTTTGAFGRSGRQSKQAGLNPGAAASRRSVFGRSGLDRSVIGTPGAGLASRQLFEDPAERSEGLTAPSANMRFSLLRGRITIRRRHPHQIFDAYQALINIVGEKPSISGAEDPLAVKERHYADSYLEESTKSRTAIKLKQRIIEGSRTYLEHMFYSQVEADIAKNPREAQVGGIPSVINKIRAYIRLRAARKDLAPDGTELQMIGPDYCWILIFYLLRSGHIDDAVLYATSDGGFKSMDHKFVTYIATWAKERRLPRDLQQKINGEYQQRVRNAPEGTVDPFRMACYKIIGRCDLRERRLDGVNQSVEDWMWLQFSLAREDDRAEEAAGDIFGLEDIQTDITEIGQRVFTKGQDGPGGYGTFFLLQILGGMFEQAVAYLGTYNSVAAVHFAIALAYYGLLRVSDFYVSGDEILSFTVKQFPQINFGYLITQYTREFRTGDTFRGALGKSQSSVCHEALREFILETRDFAKLLGDIRSDGYRIKGVIEQRLSLINLTNQQDFLKNITVQAAAVADDKGLVTDSVLLYHLAENYDRVIEIINRALSDAIAVELGGAVSKLQPLRPRAEQGQQEEPGSSLSLTTVDDPVALGKNMMSLYESQPMYYENIRPIHKDSCILLIRMMEAKIEVEAGRWPEALDAIDRLGVLPLRANGSMSHIRSAAQAFSSFPEIISRNIGPVIMWSIACIGYERHKQTSGPYDTATHQGFAEQLLGMAKDLMVFSGMVKYKLPPRVYEALARAGADIGAY</sequence>
<dbReference type="Pfam" id="PF04097">
    <property type="entry name" value="Nic96"/>
    <property type="match status" value="1"/>
</dbReference>
<dbReference type="RefSeq" id="XP_056491217.1">
    <property type="nucleotide sequence ID" value="XM_056628483.1"/>
</dbReference>